<accession>A0A0A9CS78</accession>
<feature type="transmembrane region" description="Helical" evidence="1">
    <location>
        <begin position="45"/>
        <end position="66"/>
    </location>
</feature>
<proteinExistence type="predicted"/>
<dbReference type="AlphaFoldDB" id="A0A0A9CS78"/>
<dbReference type="EMBL" id="GBRH01220607">
    <property type="protein sequence ID" value="JAD77288.1"/>
    <property type="molecule type" value="Transcribed_RNA"/>
</dbReference>
<keyword evidence="1" id="KW-0472">Membrane</keyword>
<evidence type="ECO:0000256" key="1">
    <source>
        <dbReference type="SAM" id="Phobius"/>
    </source>
</evidence>
<organism evidence="2">
    <name type="scientific">Arundo donax</name>
    <name type="common">Giant reed</name>
    <name type="synonym">Donax arundinaceus</name>
    <dbReference type="NCBI Taxonomy" id="35708"/>
    <lineage>
        <taxon>Eukaryota</taxon>
        <taxon>Viridiplantae</taxon>
        <taxon>Streptophyta</taxon>
        <taxon>Embryophyta</taxon>
        <taxon>Tracheophyta</taxon>
        <taxon>Spermatophyta</taxon>
        <taxon>Magnoliopsida</taxon>
        <taxon>Liliopsida</taxon>
        <taxon>Poales</taxon>
        <taxon>Poaceae</taxon>
        <taxon>PACMAD clade</taxon>
        <taxon>Arundinoideae</taxon>
        <taxon>Arundineae</taxon>
        <taxon>Arundo</taxon>
    </lineage>
</organism>
<keyword evidence="1" id="KW-1133">Transmembrane helix</keyword>
<protein>
    <submittedName>
        <fullName evidence="2">Uncharacterized protein</fullName>
    </submittedName>
</protein>
<evidence type="ECO:0000313" key="2">
    <source>
        <dbReference type="EMBL" id="JAD77288.1"/>
    </source>
</evidence>
<name>A0A0A9CS78_ARUDO</name>
<sequence>MRFFNFSSSSLAISSNIFGKLSISFERFSIFFASASALNLSLRRALLFCSTLVTLFVLFFLCPAASTS</sequence>
<reference evidence="2" key="2">
    <citation type="journal article" date="2015" name="Data Brief">
        <title>Shoot transcriptome of the giant reed, Arundo donax.</title>
        <authorList>
            <person name="Barrero R.A."/>
            <person name="Guerrero F.D."/>
            <person name="Moolhuijzen P."/>
            <person name="Goolsby J.A."/>
            <person name="Tidwell J."/>
            <person name="Bellgard S.E."/>
            <person name="Bellgard M.I."/>
        </authorList>
    </citation>
    <scope>NUCLEOTIDE SEQUENCE</scope>
    <source>
        <tissue evidence="2">Shoot tissue taken approximately 20 cm above the soil surface</tissue>
    </source>
</reference>
<keyword evidence="1" id="KW-0812">Transmembrane</keyword>
<reference evidence="2" key="1">
    <citation type="submission" date="2014-09" db="EMBL/GenBank/DDBJ databases">
        <authorList>
            <person name="Magalhaes I.L.F."/>
            <person name="Oliveira U."/>
            <person name="Santos F.R."/>
            <person name="Vidigal T.H.D.A."/>
            <person name="Brescovit A.D."/>
            <person name="Santos A.J."/>
        </authorList>
    </citation>
    <scope>NUCLEOTIDE SEQUENCE</scope>
    <source>
        <tissue evidence="2">Shoot tissue taken approximately 20 cm above the soil surface</tissue>
    </source>
</reference>